<dbReference type="EMBL" id="RQFP01000014">
    <property type="protein sequence ID" value="TGK91593.1"/>
    <property type="molecule type" value="Genomic_DNA"/>
</dbReference>
<evidence type="ECO:0000313" key="5">
    <source>
        <dbReference type="Proteomes" id="UP000297891"/>
    </source>
</evidence>
<dbReference type="RefSeq" id="WP_100790156.1">
    <property type="nucleotide sequence ID" value="NZ_NPDQ01000003.1"/>
</dbReference>
<dbReference type="GO" id="GO:0000160">
    <property type="term" value="P:phosphorelay signal transduction system"/>
    <property type="evidence" value="ECO:0007669"/>
    <property type="project" value="InterPro"/>
</dbReference>
<name>A0A2M9Y2F6_9LEPT</name>
<dbReference type="Pfam" id="PF00072">
    <property type="entry name" value="Response_reg"/>
    <property type="match status" value="1"/>
</dbReference>
<dbReference type="Proteomes" id="UP000297891">
    <property type="component" value="Unassembled WGS sequence"/>
</dbReference>
<feature type="modified residue" description="4-aspartylphosphate" evidence="2">
    <location>
        <position position="53"/>
    </location>
</feature>
<keyword evidence="1 2" id="KW-0597">Phosphoprotein</keyword>
<comment type="caution">
    <text evidence="4">The sequence shown here is derived from an EMBL/GenBank/DDBJ whole genome shotgun (WGS) entry which is preliminary data.</text>
</comment>
<evidence type="ECO:0000256" key="1">
    <source>
        <dbReference type="ARBA" id="ARBA00022553"/>
    </source>
</evidence>
<accession>A0A2M9Y2F6</accession>
<dbReference type="OrthoDB" id="9797769at2"/>
<dbReference type="SMART" id="SM00448">
    <property type="entry name" value="REC"/>
    <property type="match status" value="1"/>
</dbReference>
<dbReference type="Gene3D" id="3.40.50.2300">
    <property type="match status" value="1"/>
</dbReference>
<evidence type="ECO:0000313" key="4">
    <source>
        <dbReference type="EMBL" id="TGK91593.1"/>
    </source>
</evidence>
<dbReference type="AlphaFoldDB" id="A0A2M9Y2F6"/>
<dbReference type="InterPro" id="IPR011006">
    <property type="entry name" value="CheY-like_superfamily"/>
</dbReference>
<evidence type="ECO:0000256" key="2">
    <source>
        <dbReference type="PROSITE-ProRule" id="PRU00169"/>
    </source>
</evidence>
<dbReference type="SUPFAM" id="SSF52172">
    <property type="entry name" value="CheY-like"/>
    <property type="match status" value="1"/>
</dbReference>
<reference evidence="4" key="1">
    <citation type="journal article" date="2019" name="PLoS Negl. Trop. Dis.">
        <title>Revisiting the worldwide diversity of Leptospira species in the environment.</title>
        <authorList>
            <person name="Vincent A.T."/>
            <person name="Schiettekatte O."/>
            <person name="Bourhy P."/>
            <person name="Veyrier F.J."/>
            <person name="Picardeau M."/>
        </authorList>
    </citation>
    <scope>NUCLEOTIDE SEQUENCE [LARGE SCALE GENOMIC DNA]</scope>
    <source>
        <strain evidence="4">201800277</strain>
    </source>
</reference>
<dbReference type="PROSITE" id="PS50110">
    <property type="entry name" value="RESPONSE_REGULATORY"/>
    <property type="match status" value="1"/>
</dbReference>
<dbReference type="InterPro" id="IPR001789">
    <property type="entry name" value="Sig_transdc_resp-reg_receiver"/>
</dbReference>
<dbReference type="InterPro" id="IPR050595">
    <property type="entry name" value="Bact_response_regulator"/>
</dbReference>
<dbReference type="PANTHER" id="PTHR44591:SF25">
    <property type="entry name" value="CHEMOTAXIS TWO-COMPONENT RESPONSE REGULATOR"/>
    <property type="match status" value="1"/>
</dbReference>
<feature type="domain" description="Response regulatory" evidence="3">
    <location>
        <begin position="4"/>
        <end position="120"/>
    </location>
</feature>
<protein>
    <submittedName>
        <fullName evidence="4">Response regulator</fullName>
    </submittedName>
</protein>
<evidence type="ECO:0000259" key="3">
    <source>
        <dbReference type="PROSITE" id="PS50110"/>
    </source>
</evidence>
<keyword evidence="5" id="KW-1185">Reference proteome</keyword>
<gene>
    <name evidence="4" type="ORF">EHQ30_15400</name>
</gene>
<sequence>MNRKILIIDDSAVFRKIISVHLKNASFDLIEAGDGLEGLKQLEGNEVDLIVSDMNMPNMDGISFIKKVKENPKYKFTPIIMLTTESQPEKKQQGLDAGAKAWLTKPFSPEELLDTISKLLP</sequence>
<dbReference type="PANTHER" id="PTHR44591">
    <property type="entry name" value="STRESS RESPONSE REGULATOR PROTEIN 1"/>
    <property type="match status" value="1"/>
</dbReference>
<proteinExistence type="predicted"/>
<organism evidence="4 5">
    <name type="scientific">Leptospira brenneri</name>
    <dbReference type="NCBI Taxonomy" id="2023182"/>
    <lineage>
        <taxon>Bacteria</taxon>
        <taxon>Pseudomonadati</taxon>
        <taxon>Spirochaetota</taxon>
        <taxon>Spirochaetia</taxon>
        <taxon>Leptospirales</taxon>
        <taxon>Leptospiraceae</taxon>
        <taxon>Leptospira</taxon>
    </lineage>
</organism>